<dbReference type="Gene3D" id="1.20.930.20">
    <property type="entry name" value="Adaptor protein Cbl, N-terminal domain"/>
    <property type="match status" value="1"/>
</dbReference>
<reference evidence="2 3" key="1">
    <citation type="journal article" date="2019" name="Nat. Ecol. Evol.">
        <title>Megaphylogeny resolves global patterns of mushroom evolution.</title>
        <authorList>
            <person name="Varga T."/>
            <person name="Krizsan K."/>
            <person name="Foldi C."/>
            <person name="Dima B."/>
            <person name="Sanchez-Garcia M."/>
            <person name="Sanchez-Ramirez S."/>
            <person name="Szollosi G.J."/>
            <person name="Szarkandi J.G."/>
            <person name="Papp V."/>
            <person name="Albert L."/>
            <person name="Andreopoulos W."/>
            <person name="Angelini C."/>
            <person name="Antonin V."/>
            <person name="Barry K.W."/>
            <person name="Bougher N.L."/>
            <person name="Buchanan P."/>
            <person name="Buyck B."/>
            <person name="Bense V."/>
            <person name="Catcheside P."/>
            <person name="Chovatia M."/>
            <person name="Cooper J."/>
            <person name="Damon W."/>
            <person name="Desjardin D."/>
            <person name="Finy P."/>
            <person name="Geml J."/>
            <person name="Haridas S."/>
            <person name="Hughes K."/>
            <person name="Justo A."/>
            <person name="Karasinski D."/>
            <person name="Kautmanova I."/>
            <person name="Kiss B."/>
            <person name="Kocsube S."/>
            <person name="Kotiranta H."/>
            <person name="LaButti K.M."/>
            <person name="Lechner B.E."/>
            <person name="Liimatainen K."/>
            <person name="Lipzen A."/>
            <person name="Lukacs Z."/>
            <person name="Mihaltcheva S."/>
            <person name="Morgado L.N."/>
            <person name="Niskanen T."/>
            <person name="Noordeloos M.E."/>
            <person name="Ohm R.A."/>
            <person name="Ortiz-Santana B."/>
            <person name="Ovrebo C."/>
            <person name="Racz N."/>
            <person name="Riley R."/>
            <person name="Savchenko A."/>
            <person name="Shiryaev A."/>
            <person name="Soop K."/>
            <person name="Spirin V."/>
            <person name="Szebenyi C."/>
            <person name="Tomsovsky M."/>
            <person name="Tulloss R.E."/>
            <person name="Uehling J."/>
            <person name="Grigoriev I.V."/>
            <person name="Vagvolgyi C."/>
            <person name="Papp T."/>
            <person name="Martin F.M."/>
            <person name="Miettinen O."/>
            <person name="Hibbett D.S."/>
            <person name="Nagy L.G."/>
        </authorList>
    </citation>
    <scope>NUCLEOTIDE SEQUENCE [LARGE SCALE GENOMIC DNA]</scope>
    <source>
        <strain evidence="2 3">OMC1185</strain>
    </source>
</reference>
<dbReference type="EMBL" id="ML213503">
    <property type="protein sequence ID" value="TFK57568.1"/>
    <property type="molecule type" value="Genomic_DNA"/>
</dbReference>
<dbReference type="AlphaFoldDB" id="A0A5C3NN13"/>
<gene>
    <name evidence="2" type="ORF">OE88DRAFT_1730910</name>
</gene>
<feature type="compositionally biased region" description="Low complexity" evidence="1">
    <location>
        <begin position="1"/>
        <end position="22"/>
    </location>
</feature>
<dbReference type="InterPro" id="IPR059179">
    <property type="entry name" value="MLKL-like_MCAfunc"/>
</dbReference>
<name>A0A5C3NN13_9AGAM</name>
<accession>A0A5C3NN13</accession>
<dbReference type="CDD" id="cd21037">
    <property type="entry name" value="MLKL_NTD"/>
    <property type="match status" value="1"/>
</dbReference>
<dbReference type="OrthoDB" id="1668230at2759"/>
<feature type="compositionally biased region" description="Basic and acidic residues" evidence="1">
    <location>
        <begin position="76"/>
        <end position="97"/>
    </location>
</feature>
<evidence type="ECO:0000256" key="1">
    <source>
        <dbReference type="SAM" id="MobiDB-lite"/>
    </source>
</evidence>
<sequence length="367" mass="39629">MSPTFPASSPTPTTPSICLPPSEETLVPASASGRPRSVSQPASASRASNFLSCSVSSIKRRPSLRLLGRARSGSDPTHHRSKEDTSKEGPELESTKARVERAAASALDISVDVVREALFTGSHLLELAPVLGLHEAVETLLVIWENCRQVERNRAACCQLTQRCADTLADVKAEIDAAGAEVAGDLQCAVGSLTRAFDNVRELLQNQNQQGRFKRYLKRDEMTREIAGCHRDLDTAMARFTISLNIKTHKSVRALAAGEERRRAAERELLLACEAMRSLCSSPSMSLAFPPPQYAVSTSPSMTLPTSPSLLPELSASPSASPITSPEPFTPTPAGASYFQATLDQCCDEAPRKAAERSDMDYVAYQI</sequence>
<protein>
    <submittedName>
        <fullName evidence="2">Uncharacterized protein</fullName>
    </submittedName>
</protein>
<feature type="region of interest" description="Disordered" evidence="1">
    <location>
        <begin position="65"/>
        <end position="97"/>
    </location>
</feature>
<evidence type="ECO:0000313" key="2">
    <source>
        <dbReference type="EMBL" id="TFK57568.1"/>
    </source>
</evidence>
<feature type="region of interest" description="Disordered" evidence="1">
    <location>
        <begin position="1"/>
        <end position="49"/>
    </location>
</feature>
<dbReference type="InterPro" id="IPR036537">
    <property type="entry name" value="Adaptor_Cbl_N_dom_sf"/>
</dbReference>
<keyword evidence="3" id="KW-1185">Reference proteome</keyword>
<proteinExistence type="predicted"/>
<feature type="compositionally biased region" description="Low complexity" evidence="1">
    <location>
        <begin position="298"/>
        <end position="327"/>
    </location>
</feature>
<evidence type="ECO:0000313" key="3">
    <source>
        <dbReference type="Proteomes" id="UP000305948"/>
    </source>
</evidence>
<feature type="region of interest" description="Disordered" evidence="1">
    <location>
        <begin position="298"/>
        <end position="334"/>
    </location>
</feature>
<dbReference type="GO" id="GO:0007166">
    <property type="term" value="P:cell surface receptor signaling pathway"/>
    <property type="evidence" value="ECO:0007669"/>
    <property type="project" value="InterPro"/>
</dbReference>
<dbReference type="Proteomes" id="UP000305948">
    <property type="component" value="Unassembled WGS sequence"/>
</dbReference>
<organism evidence="2 3">
    <name type="scientific">Heliocybe sulcata</name>
    <dbReference type="NCBI Taxonomy" id="5364"/>
    <lineage>
        <taxon>Eukaryota</taxon>
        <taxon>Fungi</taxon>
        <taxon>Dikarya</taxon>
        <taxon>Basidiomycota</taxon>
        <taxon>Agaricomycotina</taxon>
        <taxon>Agaricomycetes</taxon>
        <taxon>Gloeophyllales</taxon>
        <taxon>Gloeophyllaceae</taxon>
        <taxon>Heliocybe</taxon>
    </lineage>
</organism>
<feature type="compositionally biased region" description="Polar residues" evidence="1">
    <location>
        <begin position="37"/>
        <end position="49"/>
    </location>
</feature>